<dbReference type="EMBL" id="MCAQ01000026">
    <property type="protein sequence ID" value="RKF33261.1"/>
    <property type="molecule type" value="Genomic_DNA"/>
</dbReference>
<sequence>MIKAITLILTATLTSHFASAQTTNNTLAFAEHEVSRCTGSANCTACRNCSKCAHCNSGGTCGVCDLDMHKKSAPKIEKKNKSVKTPPKTSDNGTSGNQDYYLKTVVLNVEKMDVRKGPAADFPILATIYRNQKLTCLSNIGNWAKVKTDKGLIGFIKSDAIRLINN</sequence>
<dbReference type="InterPro" id="IPR003646">
    <property type="entry name" value="SH3-like_bac-type"/>
</dbReference>
<feature type="signal peptide" evidence="2">
    <location>
        <begin position="1"/>
        <end position="20"/>
    </location>
</feature>
<comment type="caution">
    <text evidence="4">The sequence shown here is derived from an EMBL/GenBank/DDBJ whole genome shotgun (WGS) entry which is preliminary data.</text>
</comment>
<dbReference type="Pfam" id="PF08239">
    <property type="entry name" value="SH3_3"/>
    <property type="match status" value="1"/>
</dbReference>
<evidence type="ECO:0000256" key="1">
    <source>
        <dbReference type="SAM" id="MobiDB-lite"/>
    </source>
</evidence>
<dbReference type="SMART" id="SM00287">
    <property type="entry name" value="SH3b"/>
    <property type="match status" value="1"/>
</dbReference>
<evidence type="ECO:0000256" key="2">
    <source>
        <dbReference type="SAM" id="SignalP"/>
    </source>
</evidence>
<keyword evidence="5" id="KW-1185">Reference proteome</keyword>
<evidence type="ECO:0000259" key="3">
    <source>
        <dbReference type="SMART" id="SM00287"/>
    </source>
</evidence>
<accession>A0A420FK13</accession>
<feature type="domain" description="SH3b" evidence="3">
    <location>
        <begin position="102"/>
        <end position="164"/>
    </location>
</feature>
<gene>
    <name evidence="4" type="ORF">BCY89_13670</name>
</gene>
<dbReference type="RefSeq" id="WP_120335541.1">
    <property type="nucleotide sequence ID" value="NZ_MCAQ01000026.1"/>
</dbReference>
<proteinExistence type="predicted"/>
<feature type="chain" id="PRO_5019518645" description="SH3b domain-containing protein" evidence="2">
    <location>
        <begin position="21"/>
        <end position="166"/>
    </location>
</feature>
<dbReference type="Gene3D" id="2.30.30.40">
    <property type="entry name" value="SH3 Domains"/>
    <property type="match status" value="1"/>
</dbReference>
<feature type="region of interest" description="Disordered" evidence="1">
    <location>
        <begin position="75"/>
        <end position="96"/>
    </location>
</feature>
<feature type="compositionally biased region" description="Polar residues" evidence="1">
    <location>
        <begin position="87"/>
        <end position="96"/>
    </location>
</feature>
<keyword evidence="2" id="KW-0732">Signal</keyword>
<name>A0A420FK13_9SPHI</name>
<dbReference type="Proteomes" id="UP000286402">
    <property type="component" value="Unassembled WGS sequence"/>
</dbReference>
<reference evidence="4 5" key="1">
    <citation type="submission" date="2016-07" db="EMBL/GenBank/DDBJ databases">
        <title>Genome analysis of Sphingobacterium siyangense T12B17.</title>
        <authorList>
            <person name="Xu D."/>
            <person name="Su Y."/>
            <person name="Zheng S."/>
        </authorList>
    </citation>
    <scope>NUCLEOTIDE SEQUENCE [LARGE SCALE GENOMIC DNA]</scope>
    <source>
        <strain evidence="4 5">T12B17</strain>
    </source>
</reference>
<organism evidence="4 5">
    <name type="scientific">Sphingobacterium siyangense</name>
    <dbReference type="NCBI Taxonomy" id="459529"/>
    <lineage>
        <taxon>Bacteria</taxon>
        <taxon>Pseudomonadati</taxon>
        <taxon>Bacteroidota</taxon>
        <taxon>Sphingobacteriia</taxon>
        <taxon>Sphingobacteriales</taxon>
        <taxon>Sphingobacteriaceae</taxon>
        <taxon>Sphingobacterium</taxon>
    </lineage>
</organism>
<dbReference type="AlphaFoldDB" id="A0A420FK13"/>
<evidence type="ECO:0000313" key="5">
    <source>
        <dbReference type="Proteomes" id="UP000286402"/>
    </source>
</evidence>
<evidence type="ECO:0000313" key="4">
    <source>
        <dbReference type="EMBL" id="RKF33261.1"/>
    </source>
</evidence>
<protein>
    <recommendedName>
        <fullName evidence="3">SH3b domain-containing protein</fullName>
    </recommendedName>
</protein>